<evidence type="ECO:0000256" key="5">
    <source>
        <dbReference type="ARBA" id="ARBA00013081"/>
    </source>
</evidence>
<dbReference type="InterPro" id="IPR000222">
    <property type="entry name" value="PP2C_BS"/>
</dbReference>
<evidence type="ECO:0000313" key="17">
    <source>
        <dbReference type="Proteomes" id="UP000636800"/>
    </source>
</evidence>
<keyword evidence="10" id="KW-0464">Manganese</keyword>
<sequence length="721" mass="78329">MSCSVAVASSPVFTSSRISITCKAPLTVAPDGSPSAASCSPASSLSPFRRIQRGSCGFRMLKSEVSPPASEGVDPPATPCSTYASSVCFSSALTSSSCDSASFRKRKRPARLDIPMMGSMAFDPPLLTDGRREVETESVRHSVYCKRGRNRIEMEDRHSALLNLWGDPQTAFFGVFDGHGGPKAAKFVSESIGERITEELTNMTGESKEGEDERIAVEKAIRNAYLRTEAEFLKEDMAGGACCVTALLRKGDLIVSHAGDCRAVLSVSGAAEALTSDHRPSKKSEKERIERLGGFVDFCRGVWRLQGSLAVSRGIGDSHLKPWVIPDPETRIIQIQPNCEFLILASDGLWDKIDSHIKISFVPIITAPVVRFSVRMRSAGNQPSGPSFVLPILRALPFLSPLHSAMTNRNPPAFAQEEGQESISNRKPSYKDVLTLAYQSLGVVYGDLSTSPLYVYKTTFSGKLRLHKNDEEVFGVLSFIFWTFTLVPLFKYIYFVLSADDNGEGGTFALYSLLCRHARLSMLPNQQAGNENLSAYKVGESADTWASSMLKNLFKSSPRLRNGLLIVVLLGTCMAIGDGVLTPAISVLSAVSGIQVELPNLHENYVVGISCLILVALFSLQSYGTHRVGCMFAPVVIAWLLSIGCIGWVSLGGVVLCITGSETMFANLGHFSAVSIRIAFTFLVYPCLLLAYMGEAAFLSRHHDDIQNSFYKSIPGRISAN</sequence>
<name>A0A835QYX0_VANPL</name>
<evidence type="ECO:0000256" key="3">
    <source>
        <dbReference type="ARBA" id="ARBA00006702"/>
    </source>
</evidence>
<comment type="catalytic activity">
    <reaction evidence="12">
        <text>O-phospho-L-threonyl-[protein] + H2O = L-threonyl-[protein] + phosphate</text>
        <dbReference type="Rhea" id="RHEA:47004"/>
        <dbReference type="Rhea" id="RHEA-COMP:11060"/>
        <dbReference type="Rhea" id="RHEA-COMP:11605"/>
        <dbReference type="ChEBI" id="CHEBI:15377"/>
        <dbReference type="ChEBI" id="CHEBI:30013"/>
        <dbReference type="ChEBI" id="CHEBI:43474"/>
        <dbReference type="ChEBI" id="CHEBI:61977"/>
        <dbReference type="EC" id="3.1.3.16"/>
    </reaction>
</comment>
<evidence type="ECO:0000313" key="16">
    <source>
        <dbReference type="EMBL" id="KAG0476943.1"/>
    </source>
</evidence>
<gene>
    <name evidence="16" type="ORF">HPP92_013784</name>
</gene>
<keyword evidence="14" id="KW-0472">Membrane</keyword>
<accession>A0A835QYX0</accession>
<dbReference type="Pfam" id="PF02705">
    <property type="entry name" value="K_trans"/>
    <property type="match status" value="1"/>
</dbReference>
<evidence type="ECO:0000256" key="6">
    <source>
        <dbReference type="ARBA" id="ARBA00022723"/>
    </source>
</evidence>
<dbReference type="CDD" id="cd00143">
    <property type="entry name" value="PP2Cc"/>
    <property type="match status" value="1"/>
</dbReference>
<organism evidence="16 17">
    <name type="scientific">Vanilla planifolia</name>
    <name type="common">Vanilla</name>
    <dbReference type="NCBI Taxonomy" id="51239"/>
    <lineage>
        <taxon>Eukaryota</taxon>
        <taxon>Viridiplantae</taxon>
        <taxon>Streptophyta</taxon>
        <taxon>Embryophyta</taxon>
        <taxon>Tracheophyta</taxon>
        <taxon>Spermatophyta</taxon>
        <taxon>Magnoliopsida</taxon>
        <taxon>Liliopsida</taxon>
        <taxon>Asparagales</taxon>
        <taxon>Orchidaceae</taxon>
        <taxon>Vanilloideae</taxon>
        <taxon>Vanilleae</taxon>
        <taxon>Vanilla</taxon>
    </lineage>
</organism>
<dbReference type="PANTHER" id="PTHR30540">
    <property type="entry name" value="OSMOTIC STRESS POTASSIUM TRANSPORTER"/>
    <property type="match status" value="1"/>
</dbReference>
<evidence type="ECO:0000256" key="10">
    <source>
        <dbReference type="ARBA" id="ARBA00023211"/>
    </source>
</evidence>
<dbReference type="OrthoDB" id="193931at2759"/>
<dbReference type="InterPro" id="IPR001932">
    <property type="entry name" value="PPM-type_phosphatase-like_dom"/>
</dbReference>
<dbReference type="InterPro" id="IPR003855">
    <property type="entry name" value="K+_transporter"/>
</dbReference>
<comment type="cofactor">
    <cofactor evidence="1">
        <name>Mn(2+)</name>
        <dbReference type="ChEBI" id="CHEBI:29035"/>
    </cofactor>
</comment>
<feature type="transmembrane region" description="Helical" evidence="14">
    <location>
        <begin position="630"/>
        <end position="651"/>
    </location>
</feature>
<keyword evidence="14" id="KW-0812">Transmembrane</keyword>
<evidence type="ECO:0000256" key="11">
    <source>
        <dbReference type="ARBA" id="ARBA00047761"/>
    </source>
</evidence>
<dbReference type="AlphaFoldDB" id="A0A835QYX0"/>
<dbReference type="InterPro" id="IPR036457">
    <property type="entry name" value="PPM-type-like_dom_sf"/>
</dbReference>
<feature type="domain" description="PPM-type phosphatase" evidence="15">
    <location>
        <begin position="140"/>
        <end position="441"/>
    </location>
</feature>
<feature type="transmembrane region" description="Helical" evidence="14">
    <location>
        <begin position="473"/>
        <end position="494"/>
    </location>
</feature>
<dbReference type="GO" id="GO:0015079">
    <property type="term" value="F:potassium ion transmembrane transporter activity"/>
    <property type="evidence" value="ECO:0007669"/>
    <property type="project" value="InterPro"/>
</dbReference>
<dbReference type="InterPro" id="IPR053951">
    <property type="entry name" value="K_trans_N"/>
</dbReference>
<evidence type="ECO:0000256" key="7">
    <source>
        <dbReference type="ARBA" id="ARBA00022801"/>
    </source>
</evidence>
<comment type="similarity">
    <text evidence="4">Belongs to the HAK/KUP transporter (TC 2.A.72.3) family.</text>
</comment>
<keyword evidence="17" id="KW-1185">Reference proteome</keyword>
<comment type="similarity">
    <text evidence="3 13">Belongs to the PP2C family.</text>
</comment>
<evidence type="ECO:0000256" key="2">
    <source>
        <dbReference type="ARBA" id="ARBA00001946"/>
    </source>
</evidence>
<evidence type="ECO:0000256" key="8">
    <source>
        <dbReference type="ARBA" id="ARBA00022842"/>
    </source>
</evidence>
<dbReference type="Proteomes" id="UP000636800">
    <property type="component" value="Chromosome 6"/>
</dbReference>
<dbReference type="PANTHER" id="PTHR30540:SF14">
    <property type="entry name" value="POTASSIUM TRANSPORTER 1"/>
    <property type="match status" value="1"/>
</dbReference>
<comment type="caution">
    <text evidence="16">The sequence shown here is derived from an EMBL/GenBank/DDBJ whole genome shotgun (WGS) entry which is preliminary data.</text>
</comment>
<dbReference type="Gene3D" id="3.60.40.10">
    <property type="entry name" value="PPM-type phosphatase domain"/>
    <property type="match status" value="1"/>
</dbReference>
<feature type="transmembrane region" description="Helical" evidence="14">
    <location>
        <begin position="564"/>
        <end position="585"/>
    </location>
</feature>
<evidence type="ECO:0000256" key="14">
    <source>
        <dbReference type="SAM" id="Phobius"/>
    </source>
</evidence>
<dbReference type="SMART" id="SM00332">
    <property type="entry name" value="PP2Cc"/>
    <property type="match status" value="1"/>
</dbReference>
<dbReference type="GO" id="GO:0004722">
    <property type="term" value="F:protein serine/threonine phosphatase activity"/>
    <property type="evidence" value="ECO:0007669"/>
    <property type="project" value="UniProtKB-EC"/>
</dbReference>
<dbReference type="PROSITE" id="PS01032">
    <property type="entry name" value="PPM_1"/>
    <property type="match status" value="1"/>
</dbReference>
<proteinExistence type="inferred from homology"/>
<dbReference type="Pfam" id="PF00481">
    <property type="entry name" value="PP2C"/>
    <property type="match status" value="1"/>
</dbReference>
<dbReference type="EC" id="3.1.3.16" evidence="5"/>
<evidence type="ECO:0000259" key="15">
    <source>
        <dbReference type="PROSITE" id="PS51746"/>
    </source>
</evidence>
<evidence type="ECO:0000256" key="12">
    <source>
        <dbReference type="ARBA" id="ARBA00048336"/>
    </source>
</evidence>
<reference evidence="16 17" key="1">
    <citation type="journal article" date="2020" name="Nat. Food">
        <title>A phased Vanilla planifolia genome enables genetic improvement of flavour and production.</title>
        <authorList>
            <person name="Hasing T."/>
            <person name="Tang H."/>
            <person name="Brym M."/>
            <person name="Khazi F."/>
            <person name="Huang T."/>
            <person name="Chambers A.H."/>
        </authorList>
    </citation>
    <scope>NUCLEOTIDE SEQUENCE [LARGE SCALE GENOMIC DNA]</scope>
    <source>
        <tissue evidence="16">Leaf</tissue>
    </source>
</reference>
<protein>
    <recommendedName>
        <fullName evidence="5">protein-serine/threonine phosphatase</fullName>
        <ecNumber evidence="5">3.1.3.16</ecNumber>
    </recommendedName>
</protein>
<dbReference type="GO" id="GO:0016020">
    <property type="term" value="C:membrane"/>
    <property type="evidence" value="ECO:0007669"/>
    <property type="project" value="InterPro"/>
</dbReference>
<feature type="transmembrane region" description="Helical" evidence="14">
    <location>
        <begin position="671"/>
        <end position="692"/>
    </location>
</feature>
<dbReference type="PROSITE" id="PS51746">
    <property type="entry name" value="PPM_2"/>
    <property type="match status" value="1"/>
</dbReference>
<dbReference type="SUPFAM" id="SSF81606">
    <property type="entry name" value="PP2C-like"/>
    <property type="match status" value="1"/>
</dbReference>
<evidence type="ECO:0000256" key="13">
    <source>
        <dbReference type="RuleBase" id="RU003465"/>
    </source>
</evidence>
<comment type="cofactor">
    <cofactor evidence="2">
        <name>Mg(2+)</name>
        <dbReference type="ChEBI" id="CHEBI:18420"/>
    </cofactor>
</comment>
<keyword evidence="7 13" id="KW-0378">Hydrolase</keyword>
<dbReference type="GO" id="GO:0046872">
    <property type="term" value="F:metal ion binding"/>
    <property type="evidence" value="ECO:0007669"/>
    <property type="project" value="UniProtKB-KW"/>
</dbReference>
<evidence type="ECO:0000256" key="9">
    <source>
        <dbReference type="ARBA" id="ARBA00022912"/>
    </source>
</evidence>
<keyword evidence="6" id="KW-0479">Metal-binding</keyword>
<comment type="catalytic activity">
    <reaction evidence="11">
        <text>O-phospho-L-seryl-[protein] + H2O = L-seryl-[protein] + phosphate</text>
        <dbReference type="Rhea" id="RHEA:20629"/>
        <dbReference type="Rhea" id="RHEA-COMP:9863"/>
        <dbReference type="Rhea" id="RHEA-COMP:11604"/>
        <dbReference type="ChEBI" id="CHEBI:15377"/>
        <dbReference type="ChEBI" id="CHEBI:29999"/>
        <dbReference type="ChEBI" id="CHEBI:43474"/>
        <dbReference type="ChEBI" id="CHEBI:83421"/>
        <dbReference type="EC" id="3.1.3.16"/>
    </reaction>
</comment>
<keyword evidence="9 13" id="KW-0904">Protein phosphatase</keyword>
<evidence type="ECO:0000256" key="1">
    <source>
        <dbReference type="ARBA" id="ARBA00001936"/>
    </source>
</evidence>
<keyword evidence="14" id="KW-1133">Transmembrane helix</keyword>
<feature type="transmembrane region" description="Helical" evidence="14">
    <location>
        <begin position="605"/>
        <end position="623"/>
    </location>
</feature>
<dbReference type="EMBL" id="JADCNL010000006">
    <property type="protein sequence ID" value="KAG0476943.1"/>
    <property type="molecule type" value="Genomic_DNA"/>
</dbReference>
<evidence type="ECO:0000256" key="4">
    <source>
        <dbReference type="ARBA" id="ARBA00008440"/>
    </source>
</evidence>
<keyword evidence="8" id="KW-0460">Magnesium</keyword>